<gene>
    <name evidence="1" type="ORF">HPB47_020627</name>
</gene>
<comment type="caution">
    <text evidence="1">The sequence shown here is derived from an EMBL/GenBank/DDBJ whole genome shotgun (WGS) entry which is preliminary data.</text>
</comment>
<dbReference type="Proteomes" id="UP000805193">
    <property type="component" value="Unassembled WGS sequence"/>
</dbReference>
<accession>A0AC60QEW9</accession>
<organism evidence="1 2">
    <name type="scientific">Ixodes persulcatus</name>
    <name type="common">Taiga tick</name>
    <dbReference type="NCBI Taxonomy" id="34615"/>
    <lineage>
        <taxon>Eukaryota</taxon>
        <taxon>Metazoa</taxon>
        <taxon>Ecdysozoa</taxon>
        <taxon>Arthropoda</taxon>
        <taxon>Chelicerata</taxon>
        <taxon>Arachnida</taxon>
        <taxon>Acari</taxon>
        <taxon>Parasitiformes</taxon>
        <taxon>Ixodida</taxon>
        <taxon>Ixodoidea</taxon>
        <taxon>Ixodidae</taxon>
        <taxon>Ixodinae</taxon>
        <taxon>Ixodes</taxon>
    </lineage>
</organism>
<keyword evidence="2" id="KW-1185">Reference proteome</keyword>
<reference evidence="1 2" key="1">
    <citation type="journal article" date="2020" name="Cell">
        <title>Large-Scale Comparative Analyses of Tick Genomes Elucidate Their Genetic Diversity and Vector Capacities.</title>
        <authorList>
            <consortium name="Tick Genome and Microbiome Consortium (TIGMIC)"/>
            <person name="Jia N."/>
            <person name="Wang J."/>
            <person name="Shi W."/>
            <person name="Du L."/>
            <person name="Sun Y."/>
            <person name="Zhan W."/>
            <person name="Jiang J.F."/>
            <person name="Wang Q."/>
            <person name="Zhang B."/>
            <person name="Ji P."/>
            <person name="Bell-Sakyi L."/>
            <person name="Cui X.M."/>
            <person name="Yuan T.T."/>
            <person name="Jiang B.G."/>
            <person name="Yang W.F."/>
            <person name="Lam T.T."/>
            <person name="Chang Q.C."/>
            <person name="Ding S.J."/>
            <person name="Wang X.J."/>
            <person name="Zhu J.G."/>
            <person name="Ruan X.D."/>
            <person name="Zhao L."/>
            <person name="Wei J.T."/>
            <person name="Ye R.Z."/>
            <person name="Que T.C."/>
            <person name="Du C.H."/>
            <person name="Zhou Y.H."/>
            <person name="Cheng J.X."/>
            <person name="Dai P.F."/>
            <person name="Guo W.B."/>
            <person name="Han X.H."/>
            <person name="Huang E.J."/>
            <person name="Li L.F."/>
            <person name="Wei W."/>
            <person name="Gao Y.C."/>
            <person name="Liu J.Z."/>
            <person name="Shao H.Z."/>
            <person name="Wang X."/>
            <person name="Wang C.C."/>
            <person name="Yang T.C."/>
            <person name="Huo Q.B."/>
            <person name="Li W."/>
            <person name="Chen H.Y."/>
            <person name="Chen S.E."/>
            <person name="Zhou L.G."/>
            <person name="Ni X.B."/>
            <person name="Tian J.H."/>
            <person name="Sheng Y."/>
            <person name="Liu T."/>
            <person name="Pan Y.S."/>
            <person name="Xia L.Y."/>
            <person name="Li J."/>
            <person name="Zhao F."/>
            <person name="Cao W.C."/>
        </authorList>
    </citation>
    <scope>NUCLEOTIDE SEQUENCE [LARGE SCALE GENOMIC DNA]</scope>
    <source>
        <strain evidence="1">Iper-2018</strain>
    </source>
</reference>
<evidence type="ECO:0000313" key="1">
    <source>
        <dbReference type="EMBL" id="KAG0432686.1"/>
    </source>
</evidence>
<sequence length="244" mass="27454">MSRSVTLSDVATLVDGRKSSGIEHEQMRASRPPKFPCAVKLERDLRRNGRMCHTHRCCCTAARIAANDLGGCDPGATVAVPSTEKTPISTSELGELTVRRNAALGRHAASGYERRRKEQAHERGRKQMWKVFRGSAGSPCEFSSLLTRSWRRLPPACNVGTPAPRPTRKSNEKSSARVRKLEMPGRRGLYEIQTRKVLERDPTEAWHRHGPRPLFIRWVAAIGRQQTTEFPLWCRASSYSSPLR</sequence>
<dbReference type="EMBL" id="JABSTQ010009126">
    <property type="protein sequence ID" value="KAG0432686.1"/>
    <property type="molecule type" value="Genomic_DNA"/>
</dbReference>
<evidence type="ECO:0000313" key="2">
    <source>
        <dbReference type="Proteomes" id="UP000805193"/>
    </source>
</evidence>
<protein>
    <submittedName>
        <fullName evidence="1">Uncharacterized protein</fullName>
    </submittedName>
</protein>
<name>A0AC60QEW9_IXOPE</name>
<proteinExistence type="predicted"/>